<evidence type="ECO:0000256" key="5">
    <source>
        <dbReference type="ARBA" id="ARBA00022741"/>
    </source>
</evidence>
<evidence type="ECO:0000256" key="8">
    <source>
        <dbReference type="ARBA" id="ARBA00022962"/>
    </source>
</evidence>
<dbReference type="PANTHER" id="PTHR43873">
    <property type="entry name" value="COBYRINATE A,C-DIAMIDE SYNTHASE"/>
    <property type="match status" value="1"/>
</dbReference>
<comment type="caution">
    <text evidence="12">The sequence shown here is derived from an EMBL/GenBank/DDBJ whole genome shotgun (WGS) entry which is preliminary data.</text>
</comment>
<dbReference type="NCBIfam" id="NF002204">
    <property type="entry name" value="PRK01077.1"/>
    <property type="match status" value="1"/>
</dbReference>
<evidence type="ECO:0000256" key="9">
    <source>
        <dbReference type="HAMAP-Rule" id="MF_00027"/>
    </source>
</evidence>
<dbReference type="GO" id="GO:0043802">
    <property type="term" value="F:hydrogenobyrinic acid a,c-diamide synthase (glutamine-hydrolysing) activity"/>
    <property type="evidence" value="ECO:0007669"/>
    <property type="project" value="UniProtKB-UniRule"/>
</dbReference>
<dbReference type="GO" id="GO:0005524">
    <property type="term" value="F:ATP binding"/>
    <property type="evidence" value="ECO:0007669"/>
    <property type="project" value="UniProtKB-UniRule"/>
</dbReference>
<comment type="domain">
    <text evidence="9">Comprises of two domains. The C-terminal domain contains the binding site for glutamine and catalyzes the hydrolysis of this substrate to glutamate and ammonia. The N-terminal domain is anticipated to bind ATP and hydrogenobyrinate and catalyzes the ultimate synthesis of the diamide product. The ammonia produced via the glutaminase domain is probably translocated to the adjacent domain via a molecular tunnel, where it reacts with an activated intermediate.</text>
</comment>
<evidence type="ECO:0000259" key="11">
    <source>
        <dbReference type="Pfam" id="PF07685"/>
    </source>
</evidence>
<dbReference type="InterPro" id="IPR011698">
    <property type="entry name" value="GATase_3"/>
</dbReference>
<comment type="similarity">
    <text evidence="2">Belongs to the CobB/CobQ family. CobQ subfamily.</text>
</comment>
<dbReference type="HAMAP" id="MF_00027">
    <property type="entry name" value="CobB_CbiA"/>
    <property type="match status" value="1"/>
</dbReference>
<comment type="miscellaneous">
    <text evidence="9">The a and c carboxylates of hydrogenobyrinate are activated for nucleophilic attack via formation of a phosphorylated intermediate by ATP. CobB catalyzes first the amidation of the c-carboxylate, and then that of the a-carboxylate.</text>
</comment>
<organism evidence="12 13">
    <name type="scientific">Fulvimarina endophytica</name>
    <dbReference type="NCBI Taxonomy" id="2293836"/>
    <lineage>
        <taxon>Bacteria</taxon>
        <taxon>Pseudomonadati</taxon>
        <taxon>Pseudomonadota</taxon>
        <taxon>Alphaproteobacteria</taxon>
        <taxon>Hyphomicrobiales</taxon>
        <taxon>Aurantimonadaceae</taxon>
        <taxon>Fulvimarina</taxon>
    </lineage>
</organism>
<dbReference type="EC" id="6.3.5.9" evidence="9"/>
<evidence type="ECO:0000256" key="6">
    <source>
        <dbReference type="ARBA" id="ARBA00022840"/>
    </source>
</evidence>
<dbReference type="RefSeq" id="WP_116683872.1">
    <property type="nucleotide sequence ID" value="NZ_QURL01000005.1"/>
</dbReference>
<dbReference type="CDD" id="cd05388">
    <property type="entry name" value="CobB_N"/>
    <property type="match status" value="1"/>
</dbReference>
<accession>A0A371X1Y5</accession>
<comment type="function">
    <text evidence="9">Catalyzes the ATP-dependent amidation of the two carboxylate groups at positions a and c of hydrogenobyrinate, using either L-glutamine or ammonia as the nitrogen source.</text>
</comment>
<dbReference type="Gene3D" id="3.40.50.880">
    <property type="match status" value="1"/>
</dbReference>
<dbReference type="Gene3D" id="3.40.50.300">
    <property type="entry name" value="P-loop containing nucleotide triphosphate hydrolases"/>
    <property type="match status" value="1"/>
</dbReference>
<comment type="catalytic activity">
    <reaction evidence="9">
        <text>hydrogenobyrinate + 2 L-glutamine + 2 ATP + 2 H2O = hydrogenobyrinate a,c-diamide + 2 L-glutamate + 2 ADP + 2 phosphate + 2 H(+)</text>
        <dbReference type="Rhea" id="RHEA:12544"/>
        <dbReference type="ChEBI" id="CHEBI:15377"/>
        <dbReference type="ChEBI" id="CHEBI:15378"/>
        <dbReference type="ChEBI" id="CHEBI:29985"/>
        <dbReference type="ChEBI" id="CHEBI:30616"/>
        <dbReference type="ChEBI" id="CHEBI:43474"/>
        <dbReference type="ChEBI" id="CHEBI:58359"/>
        <dbReference type="ChEBI" id="CHEBI:77873"/>
        <dbReference type="ChEBI" id="CHEBI:77874"/>
        <dbReference type="ChEBI" id="CHEBI:456216"/>
        <dbReference type="EC" id="6.3.5.9"/>
    </reaction>
</comment>
<feature type="domain" description="CobB/CobQ-like glutamine amidotransferase" evidence="11">
    <location>
        <begin position="243"/>
        <end position="427"/>
    </location>
</feature>
<feature type="active site" description="Nucleophile" evidence="9">
    <location>
        <position position="325"/>
    </location>
</feature>
<keyword evidence="3 9" id="KW-0169">Cobalamin biosynthesis</keyword>
<keyword evidence="13" id="KW-1185">Reference proteome</keyword>
<keyword evidence="7 9" id="KW-0460">Magnesium</keyword>
<reference evidence="12 13" key="1">
    <citation type="submission" date="2018-08" db="EMBL/GenBank/DDBJ databases">
        <title>Fulvimarina sp. 85, whole genome shotgun sequence.</title>
        <authorList>
            <person name="Tuo L."/>
        </authorList>
    </citation>
    <scope>NUCLEOTIDE SEQUENCE [LARGE SCALE GENOMIC DNA]</scope>
    <source>
        <strain evidence="12 13">85</strain>
    </source>
</reference>
<dbReference type="SUPFAM" id="SSF52540">
    <property type="entry name" value="P-loop containing nucleoside triphosphate hydrolases"/>
    <property type="match status" value="1"/>
</dbReference>
<dbReference type="SUPFAM" id="SSF52317">
    <property type="entry name" value="Class I glutamine amidotransferase-like"/>
    <property type="match status" value="1"/>
</dbReference>
<dbReference type="InterPro" id="IPR029062">
    <property type="entry name" value="Class_I_gatase-like"/>
</dbReference>
<name>A0A371X1Y5_9HYPH</name>
<dbReference type="GO" id="GO:0042242">
    <property type="term" value="F:cobyrinic acid a,c-diamide synthase activity"/>
    <property type="evidence" value="ECO:0007669"/>
    <property type="project" value="InterPro"/>
</dbReference>
<dbReference type="AlphaFoldDB" id="A0A371X1Y5"/>
<evidence type="ECO:0000256" key="2">
    <source>
        <dbReference type="ARBA" id="ARBA00006205"/>
    </source>
</evidence>
<dbReference type="InterPro" id="IPR027417">
    <property type="entry name" value="P-loop_NTPase"/>
</dbReference>
<evidence type="ECO:0000259" key="10">
    <source>
        <dbReference type="Pfam" id="PF01656"/>
    </source>
</evidence>
<evidence type="ECO:0000256" key="1">
    <source>
        <dbReference type="ARBA" id="ARBA00001946"/>
    </source>
</evidence>
<dbReference type="OrthoDB" id="9764035at2"/>
<dbReference type="GO" id="GO:0009236">
    <property type="term" value="P:cobalamin biosynthetic process"/>
    <property type="evidence" value="ECO:0007669"/>
    <property type="project" value="UniProtKB-UniRule"/>
</dbReference>
<proteinExistence type="inferred from homology"/>
<dbReference type="InterPro" id="IPR004484">
    <property type="entry name" value="CbiA/CobB_synth"/>
</dbReference>
<dbReference type="EMBL" id="QURL01000005">
    <property type="protein sequence ID" value="RFC63054.1"/>
    <property type="molecule type" value="Genomic_DNA"/>
</dbReference>
<evidence type="ECO:0000313" key="12">
    <source>
        <dbReference type="EMBL" id="RFC63054.1"/>
    </source>
</evidence>
<comment type="similarity">
    <text evidence="9">Belongs to the CobB/CbiA family.</text>
</comment>
<evidence type="ECO:0000313" key="13">
    <source>
        <dbReference type="Proteomes" id="UP000264310"/>
    </source>
</evidence>
<keyword evidence="4 9" id="KW-0436">Ligase</keyword>
<dbReference type="PROSITE" id="PS51274">
    <property type="entry name" value="GATASE_COBBQ"/>
    <property type="match status" value="1"/>
</dbReference>
<dbReference type="Pfam" id="PF07685">
    <property type="entry name" value="GATase_3"/>
    <property type="match status" value="1"/>
</dbReference>
<dbReference type="UniPathway" id="UPA00148">
    <property type="reaction ID" value="UER00220"/>
</dbReference>
<dbReference type="NCBIfam" id="TIGR00379">
    <property type="entry name" value="cobB"/>
    <property type="match status" value="1"/>
</dbReference>
<feature type="domain" description="CobQ/CobB/MinD/ParA nucleotide binding" evidence="10">
    <location>
        <begin position="5"/>
        <end position="187"/>
    </location>
</feature>
<dbReference type="Pfam" id="PF01656">
    <property type="entry name" value="CbiA"/>
    <property type="match status" value="1"/>
</dbReference>
<dbReference type="InterPro" id="IPR002586">
    <property type="entry name" value="CobQ/CobB/MinD/ParA_Nub-bd_dom"/>
</dbReference>
<feature type="site" description="Increases nucleophilicity of active site Cys" evidence="9">
    <location>
        <position position="425"/>
    </location>
</feature>
<protein>
    <recommendedName>
        <fullName evidence="9">Hydrogenobyrinate a,c-diamide synthase</fullName>
        <ecNumber evidence="9">6.3.5.9</ecNumber>
    </recommendedName>
    <alternativeName>
        <fullName evidence="9">Hydrogenobyrinic acid a,c-diamide synthase</fullName>
    </alternativeName>
</protein>
<comment type="cofactor">
    <cofactor evidence="1 9">
        <name>Mg(2+)</name>
        <dbReference type="ChEBI" id="CHEBI:18420"/>
    </cofactor>
</comment>
<keyword evidence="5 9" id="KW-0547">Nucleotide-binding</keyword>
<evidence type="ECO:0000256" key="4">
    <source>
        <dbReference type="ARBA" id="ARBA00022598"/>
    </source>
</evidence>
<evidence type="ECO:0000256" key="3">
    <source>
        <dbReference type="ARBA" id="ARBA00022573"/>
    </source>
</evidence>
<comment type="pathway">
    <text evidence="9">Cofactor biosynthesis; adenosylcobalamin biosynthesis; cob(II)yrinate a,c-diamide from precorrin-2 (aerobic route): step 9/10.</text>
</comment>
<keyword evidence="6 9" id="KW-0067">ATP-binding</keyword>
<sequence>MSGLLIAAPASGAGKTTVTLALIAALARSGLTVSSAKAGPDYIDPAFHAAASGRPCVNLDPWAMRADLLKALADEARANGEAFIVEGAMGLFDGAADGTGSPADLALLLGLRTVLVVDCARQSHSVAALVSGFAGFRPSLSLAGLILNRVGSARHEMLLREALDPLGLPILACLPRKTGLALPERHLGLVQAMEHGDLGGFFGAAADWFTPHADLDALKRLARSSTGGAVRDPARLPPPGQHVAIARDAAFAFTYPHLLTGWRAAGVELSFFSPLGDEAPAADADAVYLPGGYPELHAGRLAAASNYRRGMLVARERGALIYGECGGYMALGEGLVDGAGERHAMLGFLPVATSFAERRLTLGYRRAEPVNAAALPFAVTGHEFHYATILEQASDSPLWRMADARGADLGTCGHVLGKVSGSFLHVIDRACE</sequence>
<keyword evidence="8 9" id="KW-0315">Glutamine amidotransferase</keyword>
<evidence type="ECO:0000256" key="7">
    <source>
        <dbReference type="ARBA" id="ARBA00022842"/>
    </source>
</evidence>
<dbReference type="Proteomes" id="UP000264310">
    <property type="component" value="Unassembled WGS sequence"/>
</dbReference>
<gene>
    <name evidence="9" type="primary">cobB</name>
    <name evidence="12" type="ORF">DYI37_14025</name>
</gene>
<dbReference type="PANTHER" id="PTHR43873:SF1">
    <property type="entry name" value="COBYRINATE A,C-DIAMIDE SYNTHASE"/>
    <property type="match status" value="1"/>
</dbReference>